<sequence length="201" mass="23325">MLRYLLPPPDNKLSRGINIFYLVAGIVLLVFTIFGQLTDTGSPVKLPVHVFGKEAPVIDSLPVATVTQSGVLQITHPTILQRLLAPGEFVMFDLVHAAWLLSVLIVCGLCFRKFNYRDPFTRQSLKGIRLLFWLTMFFWLVTALRQPWYIAQVKEITGGRYHIDFIDYFMTPEFWVFLVLQRLVYIFRKGYELTLEQQHTI</sequence>
<keyword evidence="1" id="KW-0812">Transmembrane</keyword>
<comment type="caution">
    <text evidence="2">The sequence shown here is derived from an EMBL/GenBank/DDBJ whole genome shotgun (WGS) entry which is preliminary data.</text>
</comment>
<accession>A0A4R1BME2</accession>
<dbReference type="Proteomes" id="UP000295334">
    <property type="component" value="Unassembled WGS sequence"/>
</dbReference>
<dbReference type="RefSeq" id="WP_131446971.1">
    <property type="nucleotide sequence ID" value="NZ_SJZI01000004.1"/>
</dbReference>
<keyword evidence="1" id="KW-1133">Transmembrane helix</keyword>
<dbReference type="EMBL" id="SJZI01000004">
    <property type="protein sequence ID" value="TCJ18613.1"/>
    <property type="molecule type" value="Genomic_DNA"/>
</dbReference>
<proteinExistence type="predicted"/>
<evidence type="ECO:0008006" key="4">
    <source>
        <dbReference type="Google" id="ProtNLM"/>
    </source>
</evidence>
<feature type="transmembrane region" description="Helical" evidence="1">
    <location>
        <begin position="20"/>
        <end position="37"/>
    </location>
</feature>
<name>A0A4R1BME2_9BACT</name>
<evidence type="ECO:0000256" key="1">
    <source>
        <dbReference type="SAM" id="Phobius"/>
    </source>
</evidence>
<feature type="transmembrane region" description="Helical" evidence="1">
    <location>
        <begin position="89"/>
        <end position="110"/>
    </location>
</feature>
<protein>
    <recommendedName>
        <fullName evidence="4">DUF2975 domain-containing protein</fullName>
    </recommendedName>
</protein>
<evidence type="ECO:0000313" key="2">
    <source>
        <dbReference type="EMBL" id="TCJ18613.1"/>
    </source>
</evidence>
<evidence type="ECO:0000313" key="3">
    <source>
        <dbReference type="Proteomes" id="UP000295334"/>
    </source>
</evidence>
<organism evidence="2 3">
    <name type="scientific">Flaviaesturariibacter flavus</name>
    <dbReference type="NCBI Taxonomy" id="2502780"/>
    <lineage>
        <taxon>Bacteria</taxon>
        <taxon>Pseudomonadati</taxon>
        <taxon>Bacteroidota</taxon>
        <taxon>Chitinophagia</taxon>
        <taxon>Chitinophagales</taxon>
        <taxon>Chitinophagaceae</taxon>
        <taxon>Flaviaestuariibacter</taxon>
    </lineage>
</organism>
<feature type="transmembrane region" description="Helical" evidence="1">
    <location>
        <begin position="168"/>
        <end position="187"/>
    </location>
</feature>
<keyword evidence="1" id="KW-0472">Membrane</keyword>
<dbReference type="AlphaFoldDB" id="A0A4R1BME2"/>
<reference evidence="2 3" key="1">
    <citation type="submission" date="2019-03" db="EMBL/GenBank/DDBJ databases">
        <authorList>
            <person name="Kim M.K.M."/>
        </authorList>
    </citation>
    <scope>NUCLEOTIDE SEQUENCE [LARGE SCALE GENOMIC DNA]</scope>
    <source>
        <strain evidence="2 3">17J68-12</strain>
    </source>
</reference>
<keyword evidence="3" id="KW-1185">Reference proteome</keyword>
<feature type="transmembrane region" description="Helical" evidence="1">
    <location>
        <begin position="130"/>
        <end position="148"/>
    </location>
</feature>
<gene>
    <name evidence="2" type="ORF">EPD60_03685</name>
</gene>